<dbReference type="EMBL" id="CP094528">
    <property type="protein sequence ID" value="UOE43387.1"/>
    <property type="molecule type" value="Genomic_DNA"/>
</dbReference>
<gene>
    <name evidence="1" type="ORF">MTO99_14515</name>
</gene>
<accession>A0ABY4BW14</accession>
<protein>
    <recommendedName>
        <fullName evidence="3">Exo-alpha-sialidase</fullName>
    </recommendedName>
</protein>
<evidence type="ECO:0008006" key="3">
    <source>
        <dbReference type="Google" id="ProtNLM"/>
    </source>
</evidence>
<dbReference type="Proteomes" id="UP000832097">
    <property type="component" value="Chromosome"/>
</dbReference>
<name>A0ABY4BW14_9MICO</name>
<evidence type="ECO:0000313" key="1">
    <source>
        <dbReference type="EMBL" id="UOE43387.1"/>
    </source>
</evidence>
<dbReference type="SUPFAM" id="SSF89372">
    <property type="entry name" value="Fucose-specific lectin"/>
    <property type="match status" value="1"/>
</dbReference>
<keyword evidence="2" id="KW-1185">Reference proteome</keyword>
<proteinExistence type="predicted"/>
<dbReference type="RefSeq" id="WP_243554343.1">
    <property type="nucleotide sequence ID" value="NZ_CP094528.1"/>
</dbReference>
<dbReference type="Gene3D" id="2.120.10.70">
    <property type="entry name" value="Fucose-specific lectin"/>
    <property type="match status" value="1"/>
</dbReference>
<evidence type="ECO:0000313" key="2">
    <source>
        <dbReference type="Proteomes" id="UP000832097"/>
    </source>
</evidence>
<reference evidence="1 2" key="1">
    <citation type="submission" date="2022-03" db="EMBL/GenBank/DDBJ databases">
        <title>Mucilaginibacter sp. isolated from the gut of Protaetia brevitarsis seulensis larvae.</title>
        <authorList>
            <person name="Won M."/>
            <person name="Kim S.-J."/>
            <person name="Kwon S.-W."/>
        </authorList>
    </citation>
    <scope>NUCLEOTIDE SEQUENCE [LARGE SCALE GENOMIC DNA]</scope>
    <source>
        <strain evidence="1 2">CFWR-12</strain>
    </source>
</reference>
<sequence length="325" mass="35356">MPVTALYALERRIDVYAAVDVDPSSDRFRTARLASYDDGDTWAPLWVENEVGVFRSSVAGAMTGDSLDTFLVGRGMDNGIYLGRLAEYFDVRTAGWGRIGSGVFEGRPAICVHGTSTTRWTDQGGQATSYAGVGVRVFGRGTDDRFWWASSSNGADSWDMAWDAIGSGTFSSSPAATTSADGSLVAVFGRGRDDRMWWAFSHNGASSWDMAWDAIGSGTFTSAPAACCSADGRRIHVFGRGGDNRIWWATTSRGTDGWDMAWEPIGEGVFTAQPAACCSWDGRVIHVFGRGTDNRIWQARSNDFGASWNVAWRKISDRCFVDTDL</sequence>
<organism evidence="1 2">
    <name type="scientific">Agromyces larvae</name>
    <dbReference type="NCBI Taxonomy" id="2929802"/>
    <lineage>
        <taxon>Bacteria</taxon>
        <taxon>Bacillati</taxon>
        <taxon>Actinomycetota</taxon>
        <taxon>Actinomycetes</taxon>
        <taxon>Micrococcales</taxon>
        <taxon>Microbacteriaceae</taxon>
        <taxon>Agromyces</taxon>
    </lineage>
</organism>